<dbReference type="EMBL" id="PNBA02000016">
    <property type="protein sequence ID" value="KAG6397652.1"/>
    <property type="molecule type" value="Genomic_DNA"/>
</dbReference>
<comment type="caution">
    <text evidence="2">The sequence shown here is derived from an EMBL/GenBank/DDBJ whole genome shotgun (WGS) entry which is preliminary data.</text>
</comment>
<evidence type="ECO:0000313" key="2">
    <source>
        <dbReference type="EMBL" id="KAG6397652.1"/>
    </source>
</evidence>
<reference evidence="2" key="1">
    <citation type="submission" date="2018-01" db="EMBL/GenBank/DDBJ databases">
        <authorList>
            <person name="Mao J.F."/>
        </authorList>
    </citation>
    <scope>NUCLEOTIDE SEQUENCE</scope>
    <source>
        <strain evidence="2">Huo1</strain>
        <tissue evidence="2">Leaf</tissue>
    </source>
</reference>
<protein>
    <submittedName>
        <fullName evidence="2">Uncharacterized protein</fullName>
    </submittedName>
</protein>
<feature type="compositionally biased region" description="Acidic residues" evidence="1">
    <location>
        <begin position="275"/>
        <end position="285"/>
    </location>
</feature>
<gene>
    <name evidence="2" type="ORF">SASPL_143822</name>
</gene>
<organism evidence="2">
    <name type="scientific">Salvia splendens</name>
    <name type="common">Scarlet sage</name>
    <dbReference type="NCBI Taxonomy" id="180675"/>
    <lineage>
        <taxon>Eukaryota</taxon>
        <taxon>Viridiplantae</taxon>
        <taxon>Streptophyta</taxon>
        <taxon>Embryophyta</taxon>
        <taxon>Tracheophyta</taxon>
        <taxon>Spermatophyta</taxon>
        <taxon>Magnoliopsida</taxon>
        <taxon>eudicotyledons</taxon>
        <taxon>Gunneridae</taxon>
        <taxon>Pentapetalae</taxon>
        <taxon>asterids</taxon>
        <taxon>lamiids</taxon>
        <taxon>Lamiales</taxon>
        <taxon>Lamiaceae</taxon>
        <taxon>Nepetoideae</taxon>
        <taxon>Mentheae</taxon>
        <taxon>Salviinae</taxon>
        <taxon>Salvia</taxon>
        <taxon>Salvia subgen. Calosphace</taxon>
        <taxon>core Calosphace</taxon>
    </lineage>
</organism>
<proteinExistence type="predicted"/>
<evidence type="ECO:0000313" key="3">
    <source>
        <dbReference type="Proteomes" id="UP000298416"/>
    </source>
</evidence>
<feature type="region of interest" description="Disordered" evidence="1">
    <location>
        <begin position="267"/>
        <end position="292"/>
    </location>
</feature>
<name>A0A8X8ZAP7_SALSN</name>
<keyword evidence="3" id="KW-1185">Reference proteome</keyword>
<accession>A0A8X8ZAP7</accession>
<dbReference type="Proteomes" id="UP000298416">
    <property type="component" value="Unassembled WGS sequence"/>
</dbReference>
<sequence length="350" mass="39772">MTSLVHSKHSHFDLAYSRALHCMLPLHHLCIHFQQSALWILLWTKEFVVVMNQFYVSFAELLLRSLYQRLIHTNRGIMTLMKMLPARFPQLQFNHQWPYLHLMELMLLVGLQGLANTSWSIKHLMMLVWISHSLLYQVLPFPGFIFSDDATLRSHGVSSHMNSLSVSVIITPMMDRYEALAVTKHYGSLADYIALFEGGSSTNCYFSQPSTNHVKQAPQISAPSAASVGPRPPNRFRRMFTEEYRKHLAAGTCFKCGLKYSPTHRCPPKTLKDDDSTDEDEEIGKDDEHTNSDIVPFHHLQLSELSSHGLDSYQTMKFSGRIGATSIKIMVDSGASHYFIADHMATSLGL</sequence>
<reference evidence="2" key="2">
    <citation type="submission" date="2020-08" db="EMBL/GenBank/DDBJ databases">
        <title>Plant Genome Project.</title>
        <authorList>
            <person name="Zhang R.-G."/>
        </authorList>
    </citation>
    <scope>NUCLEOTIDE SEQUENCE</scope>
    <source>
        <strain evidence="2">Huo1</strain>
        <tissue evidence="2">Leaf</tissue>
    </source>
</reference>
<dbReference type="AlphaFoldDB" id="A0A8X8ZAP7"/>
<evidence type="ECO:0000256" key="1">
    <source>
        <dbReference type="SAM" id="MobiDB-lite"/>
    </source>
</evidence>